<keyword evidence="3 5" id="KW-0238">DNA-binding</keyword>
<feature type="compositionally biased region" description="Polar residues" evidence="6">
    <location>
        <begin position="28"/>
        <end position="37"/>
    </location>
</feature>
<feature type="compositionally biased region" description="Low complexity" evidence="6">
    <location>
        <begin position="17"/>
        <end position="27"/>
    </location>
</feature>
<evidence type="ECO:0000256" key="3">
    <source>
        <dbReference type="ARBA" id="ARBA00023125"/>
    </source>
</evidence>
<dbReference type="SMART" id="SM00301">
    <property type="entry name" value="DM"/>
    <property type="match status" value="1"/>
</dbReference>
<dbReference type="InterPro" id="IPR001584">
    <property type="entry name" value="Integrase_cat-core"/>
</dbReference>
<evidence type="ECO:0000256" key="2">
    <source>
        <dbReference type="ARBA" id="ARBA00022833"/>
    </source>
</evidence>
<dbReference type="InterPro" id="IPR036397">
    <property type="entry name" value="RNaseH_sf"/>
</dbReference>
<dbReference type="PROSITE" id="PS50809">
    <property type="entry name" value="DM_2"/>
    <property type="match status" value="1"/>
</dbReference>
<dbReference type="Proteomes" id="UP000887575">
    <property type="component" value="Unassembled WGS sequence"/>
</dbReference>
<dbReference type="PROSITE" id="PS40000">
    <property type="entry name" value="DM_1"/>
    <property type="match status" value="1"/>
</dbReference>
<feature type="region of interest" description="Disordered" evidence="6">
    <location>
        <begin position="17"/>
        <end position="37"/>
    </location>
</feature>
<dbReference type="GO" id="GO:0000978">
    <property type="term" value="F:RNA polymerase II cis-regulatory region sequence-specific DNA binding"/>
    <property type="evidence" value="ECO:0007669"/>
    <property type="project" value="TreeGrafter"/>
</dbReference>
<dbReference type="Pfam" id="PF00751">
    <property type="entry name" value="DM"/>
    <property type="match status" value="1"/>
</dbReference>
<evidence type="ECO:0000313" key="9">
    <source>
        <dbReference type="Proteomes" id="UP000887575"/>
    </source>
</evidence>
<protein>
    <recommendedName>
        <fullName evidence="11">DM domain-containing protein</fullName>
    </recommendedName>
</protein>
<dbReference type="GO" id="GO:0005634">
    <property type="term" value="C:nucleus"/>
    <property type="evidence" value="ECO:0007669"/>
    <property type="project" value="UniProtKB-SubCell"/>
</dbReference>
<dbReference type="PANTHER" id="PTHR12322:SF116">
    <property type="entry name" value="DOUBLESEX-MAB RELATED 99B"/>
    <property type="match status" value="1"/>
</dbReference>
<name>A0AAF3EM27_9BILA</name>
<accession>A0AAF3EM27</accession>
<keyword evidence="2 5" id="KW-0862">Zinc</keyword>
<dbReference type="InterPro" id="IPR012337">
    <property type="entry name" value="RNaseH-like_sf"/>
</dbReference>
<feature type="domain" description="DM" evidence="7">
    <location>
        <begin position="48"/>
        <end position="96"/>
    </location>
</feature>
<dbReference type="InterPro" id="IPR001275">
    <property type="entry name" value="DM_DNA-bd"/>
</dbReference>
<dbReference type="GO" id="GO:0046872">
    <property type="term" value="F:metal ion binding"/>
    <property type="evidence" value="ECO:0007669"/>
    <property type="project" value="UniProtKB-KW"/>
</dbReference>
<dbReference type="AlphaFoldDB" id="A0AAF3EM27"/>
<keyword evidence="1 5" id="KW-0479">Metal-binding</keyword>
<evidence type="ECO:0000256" key="1">
    <source>
        <dbReference type="ARBA" id="ARBA00022723"/>
    </source>
</evidence>
<dbReference type="PROSITE" id="PS50994">
    <property type="entry name" value="INTEGRASE"/>
    <property type="match status" value="1"/>
</dbReference>
<dbReference type="PANTHER" id="PTHR12322">
    <property type="entry name" value="DOUBLESEX AND MAB-3 RELATED TRANSCRIPTION FACTOR DMRT"/>
    <property type="match status" value="1"/>
</dbReference>
<evidence type="ECO:0000256" key="5">
    <source>
        <dbReference type="PROSITE-ProRule" id="PRU00070"/>
    </source>
</evidence>
<keyword evidence="9" id="KW-1185">Reference proteome</keyword>
<dbReference type="InterPro" id="IPR026607">
    <property type="entry name" value="DMRT"/>
</dbReference>
<feature type="domain" description="Integrase catalytic" evidence="8">
    <location>
        <begin position="217"/>
        <end position="282"/>
    </location>
</feature>
<evidence type="ECO:0000259" key="8">
    <source>
        <dbReference type="PROSITE" id="PS50994"/>
    </source>
</evidence>
<proteinExistence type="predicted"/>
<evidence type="ECO:0008006" key="11">
    <source>
        <dbReference type="Google" id="ProtNLM"/>
    </source>
</evidence>
<comment type="subcellular location">
    <subcellularLocation>
        <location evidence="5">Nucleus</location>
    </subcellularLocation>
</comment>
<evidence type="ECO:0000313" key="10">
    <source>
        <dbReference type="WBParaSite" id="MBELARI_LOCUS15101"/>
    </source>
</evidence>
<dbReference type="SUPFAM" id="SSF82927">
    <property type="entry name" value="Cysteine-rich DNA binding domain, (DM domain)"/>
    <property type="match status" value="1"/>
</dbReference>
<dbReference type="WBParaSite" id="MBELARI_LOCUS15101">
    <property type="protein sequence ID" value="MBELARI_LOCUS15101"/>
    <property type="gene ID" value="MBELARI_LOCUS15101"/>
</dbReference>
<evidence type="ECO:0000256" key="4">
    <source>
        <dbReference type="ARBA" id="ARBA00023242"/>
    </source>
</evidence>
<evidence type="ECO:0000259" key="7">
    <source>
        <dbReference type="PROSITE" id="PS50809"/>
    </source>
</evidence>
<dbReference type="Gene3D" id="3.30.420.10">
    <property type="entry name" value="Ribonuclease H-like superfamily/Ribonuclease H"/>
    <property type="match status" value="1"/>
</dbReference>
<feature type="DNA-binding region" description="DM" evidence="5">
    <location>
        <begin position="48"/>
        <end position="96"/>
    </location>
</feature>
<organism evidence="9 10">
    <name type="scientific">Mesorhabditis belari</name>
    <dbReference type="NCBI Taxonomy" id="2138241"/>
    <lineage>
        <taxon>Eukaryota</taxon>
        <taxon>Metazoa</taxon>
        <taxon>Ecdysozoa</taxon>
        <taxon>Nematoda</taxon>
        <taxon>Chromadorea</taxon>
        <taxon>Rhabditida</taxon>
        <taxon>Rhabditina</taxon>
        <taxon>Rhabditomorpha</taxon>
        <taxon>Rhabditoidea</taxon>
        <taxon>Rhabditidae</taxon>
        <taxon>Mesorhabditinae</taxon>
        <taxon>Mesorhabditis</taxon>
    </lineage>
</organism>
<dbReference type="GO" id="GO:0007548">
    <property type="term" value="P:sex differentiation"/>
    <property type="evidence" value="ECO:0007669"/>
    <property type="project" value="TreeGrafter"/>
</dbReference>
<keyword evidence="4 5" id="KW-0539">Nucleus</keyword>
<dbReference type="GO" id="GO:0015074">
    <property type="term" value="P:DNA integration"/>
    <property type="evidence" value="ECO:0007669"/>
    <property type="project" value="InterPro"/>
</dbReference>
<dbReference type="GO" id="GO:0000981">
    <property type="term" value="F:DNA-binding transcription factor activity, RNA polymerase II-specific"/>
    <property type="evidence" value="ECO:0007669"/>
    <property type="project" value="TreeGrafter"/>
</dbReference>
<sequence>MHLSPAPEENIDVLSLSVSPTPSLDSTNSQVSTNSQEETPKVVRQFYCQRCTNHGVYSIRKGHKPFCRWANCPCKACRMIETRRQVSSRLPKAHVRSPTLTIVNGQKMRAPKCNRCLAHDDTTNGQQIETNHNYGGDGKNVEEQLAPSPPLLAPKPVLPLTAALMNGMSAMSLSPPLALTTSPPPPILLPASQMMSSFSSMPASFSEFSAISSVRHGRPRHSQSQGSVERANQDVEKILCTQLREQQSTRWARILPIVQSMKNQRYHRGIGRSPYEAMFGRKMQLGFLDTIALSNAERSIDDNEQDTDDEEDAIAKEKEGDFVRRDKEISHHAMERLFNNRNRPKRCLKNPKTDLVLLRSDKLFVCQSMQWIVRKSAIQRSSVSSWKKTRDSIKSAPLTVFYSKD</sequence>
<evidence type="ECO:0000256" key="6">
    <source>
        <dbReference type="SAM" id="MobiDB-lite"/>
    </source>
</evidence>
<dbReference type="InterPro" id="IPR036407">
    <property type="entry name" value="DM_DNA-bd_sf"/>
</dbReference>
<reference evidence="10" key="1">
    <citation type="submission" date="2024-02" db="UniProtKB">
        <authorList>
            <consortium name="WormBaseParasite"/>
        </authorList>
    </citation>
    <scope>IDENTIFICATION</scope>
</reference>
<dbReference type="Gene3D" id="4.10.1040.10">
    <property type="entry name" value="DM DNA-binding domain"/>
    <property type="match status" value="1"/>
</dbReference>
<dbReference type="SUPFAM" id="SSF53098">
    <property type="entry name" value="Ribonuclease H-like"/>
    <property type="match status" value="1"/>
</dbReference>